<feature type="region of interest" description="Disordered" evidence="1">
    <location>
        <begin position="277"/>
        <end position="296"/>
    </location>
</feature>
<feature type="compositionally biased region" description="Polar residues" evidence="1">
    <location>
        <begin position="485"/>
        <end position="508"/>
    </location>
</feature>
<feature type="compositionally biased region" description="Low complexity" evidence="1">
    <location>
        <begin position="281"/>
        <end position="296"/>
    </location>
</feature>
<feature type="compositionally biased region" description="Low complexity" evidence="1">
    <location>
        <begin position="438"/>
        <end position="463"/>
    </location>
</feature>
<evidence type="ECO:0000313" key="4">
    <source>
        <dbReference type="Proteomes" id="UP001345219"/>
    </source>
</evidence>
<keyword evidence="4" id="KW-1185">Reference proteome</keyword>
<organism evidence="3 4">
    <name type="scientific">Trapa incisa</name>
    <dbReference type="NCBI Taxonomy" id="236973"/>
    <lineage>
        <taxon>Eukaryota</taxon>
        <taxon>Viridiplantae</taxon>
        <taxon>Streptophyta</taxon>
        <taxon>Embryophyta</taxon>
        <taxon>Tracheophyta</taxon>
        <taxon>Spermatophyta</taxon>
        <taxon>Magnoliopsida</taxon>
        <taxon>eudicotyledons</taxon>
        <taxon>Gunneridae</taxon>
        <taxon>Pentapetalae</taxon>
        <taxon>rosids</taxon>
        <taxon>malvids</taxon>
        <taxon>Myrtales</taxon>
        <taxon>Lythraceae</taxon>
        <taxon>Trapa</taxon>
    </lineage>
</organism>
<keyword evidence="2" id="KW-1133">Transmembrane helix</keyword>
<name>A0AAN7JI51_9MYRT</name>
<feature type="transmembrane region" description="Helical" evidence="2">
    <location>
        <begin position="106"/>
        <end position="128"/>
    </location>
</feature>
<dbReference type="PANTHER" id="PTHR33673:SF38">
    <property type="entry name" value="CHROMODOMAIN-HELICASE-DNA-BINDING PROTEIN 7-LIKE"/>
    <property type="match status" value="1"/>
</dbReference>
<dbReference type="AlphaFoldDB" id="A0AAN7JI51"/>
<feature type="region of interest" description="Disordered" evidence="1">
    <location>
        <begin position="424"/>
        <end position="515"/>
    </location>
</feature>
<feature type="compositionally biased region" description="Low complexity" evidence="1">
    <location>
        <begin position="251"/>
        <end position="264"/>
    </location>
</feature>
<dbReference type="EMBL" id="JAXIOK010000022">
    <property type="protein sequence ID" value="KAK4744130.1"/>
    <property type="molecule type" value="Genomic_DNA"/>
</dbReference>
<protein>
    <submittedName>
        <fullName evidence="3">Uncharacterized protein</fullName>
    </submittedName>
</protein>
<evidence type="ECO:0000313" key="3">
    <source>
        <dbReference type="EMBL" id="KAK4744130.1"/>
    </source>
</evidence>
<keyword evidence="2" id="KW-0812">Transmembrane</keyword>
<feature type="compositionally biased region" description="Basic and acidic residues" evidence="1">
    <location>
        <begin position="424"/>
        <end position="434"/>
    </location>
</feature>
<feature type="region of interest" description="Disordered" evidence="1">
    <location>
        <begin position="231"/>
        <end position="271"/>
    </location>
</feature>
<dbReference type="Proteomes" id="UP001345219">
    <property type="component" value="Chromosome 9"/>
</dbReference>
<feature type="compositionally biased region" description="Low complexity" evidence="1">
    <location>
        <begin position="475"/>
        <end position="484"/>
    </location>
</feature>
<reference evidence="3 4" key="1">
    <citation type="journal article" date="2023" name="Hortic Res">
        <title>Pangenome of water caltrop reveals structural variations and asymmetric subgenome divergence after allopolyploidization.</title>
        <authorList>
            <person name="Zhang X."/>
            <person name="Chen Y."/>
            <person name="Wang L."/>
            <person name="Yuan Y."/>
            <person name="Fang M."/>
            <person name="Shi L."/>
            <person name="Lu R."/>
            <person name="Comes H.P."/>
            <person name="Ma Y."/>
            <person name="Chen Y."/>
            <person name="Huang G."/>
            <person name="Zhou Y."/>
            <person name="Zheng Z."/>
            <person name="Qiu Y."/>
        </authorList>
    </citation>
    <scope>NUCLEOTIDE SEQUENCE [LARGE SCALE GENOMIC DNA]</scope>
    <source>
        <tissue evidence="3">Roots</tissue>
    </source>
</reference>
<evidence type="ECO:0000256" key="1">
    <source>
        <dbReference type="SAM" id="MobiDB-lite"/>
    </source>
</evidence>
<accession>A0AAN7JI51</accession>
<dbReference type="PANTHER" id="PTHR33673">
    <property type="entry name" value="SUPPRESSOR SRP40-LIKE PROTEIN"/>
    <property type="match status" value="1"/>
</dbReference>
<keyword evidence="2" id="KW-0472">Membrane</keyword>
<sequence length="531" mass="56462">MTTPTTEMEGSGEGATHGSNLHQIDQHKNEVKLVNQFCFVKTDLASARHACIGSKLSPILSSFHPRNSRFVDQFQSLSSSSPDLTFCDLYLASSLRLTPNLDPLQLLTSSVFPVVVLLLTIPSLLAVACRKIPSFLPRPPLPPPISSSPGASAGWLERRSHMAEAGTSGATDLASKEVPPSTSDKDDPLERLSSLLDSSSCASFDPFQLDERATPNLGTISSSFKLEAASPIPVRSSNGPEEPSFGAAAPSGRSSLDSSSSSGSITQSPQVQVMEKDTNNDFDNNGGSSSPSPYRIPSSVFARTKSTTPQEWSVTSNESLFSIQMGNISFNNDLHWICKSGEIGKGGGDQLFMCPTSPLMDYSSNHQSLGGRSQQPAALFEYTGNPPSPKPAGEFKKNTKVDEGLHATPEAVETMKAVLRENADDNREKTDSSHNVEASSHSPPAISSSHRSSASGASTKSFAFPILTGDGRKSGGSSKAAADSLRQNSQSVRPQNPDQQAPKKTQSGKMAAPAETTKTRWFSCFPCCPCS</sequence>
<gene>
    <name evidence="3" type="ORF">SAY87_010442</name>
</gene>
<evidence type="ECO:0000256" key="2">
    <source>
        <dbReference type="SAM" id="Phobius"/>
    </source>
</evidence>
<feature type="region of interest" description="Disordered" evidence="1">
    <location>
        <begin position="164"/>
        <end position="190"/>
    </location>
</feature>
<comment type="caution">
    <text evidence="3">The sequence shown here is derived from an EMBL/GenBank/DDBJ whole genome shotgun (WGS) entry which is preliminary data.</text>
</comment>
<feature type="region of interest" description="Disordered" evidence="1">
    <location>
        <begin position="1"/>
        <end position="20"/>
    </location>
</feature>
<proteinExistence type="predicted"/>